<dbReference type="GeneID" id="99987926"/>
<dbReference type="Gene3D" id="1.20.1050.40">
    <property type="entry name" value="Endopeptidase. Chain P, domain 1"/>
    <property type="match status" value="1"/>
</dbReference>
<feature type="domain" description="Oligopeptidase A N-terminal" evidence="11">
    <location>
        <begin position="29"/>
        <end position="152"/>
    </location>
</feature>
<dbReference type="InterPro" id="IPR001567">
    <property type="entry name" value="Pept_M3A_M3B_dom"/>
</dbReference>
<evidence type="ECO:0000256" key="2">
    <source>
        <dbReference type="ARBA" id="ARBA00022670"/>
    </source>
</evidence>
<dbReference type="EMBL" id="FOIR01000003">
    <property type="protein sequence ID" value="SEW37002.1"/>
    <property type="molecule type" value="Genomic_DNA"/>
</dbReference>
<reference evidence="13" key="1">
    <citation type="submission" date="2016-10" db="EMBL/GenBank/DDBJ databases">
        <authorList>
            <person name="Varghese N."/>
            <person name="Submissions S."/>
        </authorList>
    </citation>
    <scope>NUCLEOTIDE SEQUENCE [LARGE SCALE GENOMIC DNA]</scope>
    <source>
        <strain evidence="13">CGMCC 1.12402</strain>
    </source>
</reference>
<dbReference type="InterPro" id="IPR024080">
    <property type="entry name" value="Neurolysin/TOP_N"/>
</dbReference>
<gene>
    <name evidence="12" type="ORF">SAMN05216290_3248</name>
</gene>
<evidence type="ECO:0000256" key="5">
    <source>
        <dbReference type="ARBA" id="ARBA00022833"/>
    </source>
</evidence>
<dbReference type="Pfam" id="PF01432">
    <property type="entry name" value="Peptidase_M3"/>
    <property type="match status" value="1"/>
</dbReference>
<dbReference type="STRING" id="1267423.SAMN05216290_3248"/>
<dbReference type="PANTHER" id="PTHR43660">
    <property type="entry name" value="DIPEPTIDYL CARBOXYPEPTIDASE"/>
    <property type="match status" value="1"/>
</dbReference>
<feature type="domain" description="Peptidase M3A/M3B catalytic" evidence="10">
    <location>
        <begin position="226"/>
        <end position="674"/>
    </location>
</feature>
<dbReference type="AlphaFoldDB" id="A0A1I0R9V9"/>
<evidence type="ECO:0000313" key="12">
    <source>
        <dbReference type="EMBL" id="SEW37002.1"/>
    </source>
</evidence>
<keyword evidence="6 9" id="KW-0482">Metalloprotease</keyword>
<evidence type="ECO:0000256" key="4">
    <source>
        <dbReference type="ARBA" id="ARBA00022801"/>
    </source>
</evidence>
<comment type="catalytic activity">
    <reaction evidence="7">
        <text>Hydrolysis of oligopeptides, with broad specificity. Gly or Ala commonly occur as P1 or P1' residues, but more distant residues are also important, as is shown by the fact that Z-Gly-Pro-Gly-|-Gly-Pro-Ala is cleaved, but not Z-(Gly)(5).</text>
        <dbReference type="EC" id="3.4.24.70"/>
    </reaction>
</comment>
<dbReference type="GO" id="GO:0046872">
    <property type="term" value="F:metal ion binding"/>
    <property type="evidence" value="ECO:0007669"/>
    <property type="project" value="UniProtKB-UniRule"/>
</dbReference>
<dbReference type="GO" id="GO:0006508">
    <property type="term" value="P:proteolysis"/>
    <property type="evidence" value="ECO:0007669"/>
    <property type="project" value="UniProtKB-KW"/>
</dbReference>
<evidence type="ECO:0000313" key="13">
    <source>
        <dbReference type="Proteomes" id="UP000199437"/>
    </source>
</evidence>
<dbReference type="GO" id="GO:0004222">
    <property type="term" value="F:metalloendopeptidase activity"/>
    <property type="evidence" value="ECO:0007669"/>
    <property type="project" value="UniProtKB-EC"/>
</dbReference>
<keyword evidence="3 9" id="KW-0479">Metal-binding</keyword>
<dbReference type="GO" id="GO:0004180">
    <property type="term" value="F:carboxypeptidase activity"/>
    <property type="evidence" value="ECO:0007669"/>
    <property type="project" value="TreeGrafter"/>
</dbReference>
<keyword evidence="2 9" id="KW-0645">Protease</keyword>
<dbReference type="CDD" id="cd06456">
    <property type="entry name" value="M3A_DCP"/>
    <property type="match status" value="1"/>
</dbReference>
<evidence type="ECO:0000256" key="9">
    <source>
        <dbReference type="RuleBase" id="RU003435"/>
    </source>
</evidence>
<evidence type="ECO:0000256" key="7">
    <source>
        <dbReference type="ARBA" id="ARBA00024603"/>
    </source>
</evidence>
<evidence type="ECO:0000259" key="10">
    <source>
        <dbReference type="Pfam" id="PF01432"/>
    </source>
</evidence>
<evidence type="ECO:0000259" key="11">
    <source>
        <dbReference type="Pfam" id="PF19310"/>
    </source>
</evidence>
<evidence type="ECO:0000256" key="8">
    <source>
        <dbReference type="ARBA" id="ARBA00026100"/>
    </source>
</evidence>
<keyword evidence="5 9" id="KW-0862">Zinc</keyword>
<comment type="similarity">
    <text evidence="1 9">Belongs to the peptidase M3 family.</text>
</comment>
<dbReference type="InterPro" id="IPR024077">
    <property type="entry name" value="Neurolysin/TOP_dom2"/>
</dbReference>
<dbReference type="PANTHER" id="PTHR43660:SF1">
    <property type="entry name" value="DIPEPTIDYL CARBOXYPEPTIDASE"/>
    <property type="match status" value="1"/>
</dbReference>
<proteinExistence type="inferred from homology"/>
<protein>
    <recommendedName>
        <fullName evidence="8">oligopeptidase A</fullName>
        <ecNumber evidence="8">3.4.24.70</ecNumber>
    </recommendedName>
</protein>
<name>A0A1I0R9V9_9BACT</name>
<dbReference type="Proteomes" id="UP000199437">
    <property type="component" value="Unassembled WGS sequence"/>
</dbReference>
<evidence type="ECO:0000256" key="3">
    <source>
        <dbReference type="ARBA" id="ARBA00022723"/>
    </source>
</evidence>
<dbReference type="RefSeq" id="WP_090259812.1">
    <property type="nucleotide sequence ID" value="NZ_FOIR01000003.1"/>
</dbReference>
<keyword evidence="4 9" id="KW-0378">Hydrolase</keyword>
<dbReference type="SUPFAM" id="SSF55486">
    <property type="entry name" value="Metalloproteases ('zincins'), catalytic domain"/>
    <property type="match status" value="1"/>
</dbReference>
<dbReference type="InterPro" id="IPR045090">
    <property type="entry name" value="Pept_M3A_M3B"/>
</dbReference>
<dbReference type="InterPro" id="IPR045666">
    <property type="entry name" value="OpdA_N"/>
</dbReference>
<dbReference type="Pfam" id="PF19310">
    <property type="entry name" value="TOP_N"/>
    <property type="match status" value="1"/>
</dbReference>
<evidence type="ECO:0000256" key="6">
    <source>
        <dbReference type="ARBA" id="ARBA00023049"/>
    </source>
</evidence>
<sequence>MNPLLEKNSSFNIPPAFTAIKNEHFKPAIEQLIEEAKNEITAIVTNAEKPDFNNTIEALEFSGKRLDRASGVFFNLNSAETNDEIQAIAREVSPLLTEFSNDILLNADLFKKVKEVHDGIDKNTLSAEQKTLLEKTYKGFVRNGAQLNDEKKAQLRKIDVELAQLSLEFGEHVLAETNKYELVLENEADLAGLPTYAIEQAAETAEQKEKAGKWVITLDYPSYVPFMTYAKNRELRKELSIAFASKSFKGDDLDNQEIVKKIVNLRHERANLLGYKTHAHFVLEERMAQSPEKVMGFLKEIEKYGKGGAKKDVEEVAAYAKKLDGIEQLERWDFAYYSEKLKKEKYTIDDETLKPYFQLEKVVDGVFQTANKLFGLSFKENPSIDKYHPEVTVYDVTDEHGQPVATFYADFFPRAGKRAGAWMTSYAGQFKDDKGDHRPLVSIVCNFTKPSKSTPSLLTFNEVTTLFHEFGHALHGMLADSTYESLSGTSVYWDFVELPSQVLENWCYEKECLDLFAKHYETGEAIPAELIEKIKASANFMEGYQTMRQLSFGMLDMAWHGQDNQNVASVGKFEDDIMSSTNVLPPLPNTNMSCSFSHIFQGGYSAGYYSYKWAEVLDADAFEHFKTHGIFNKEVAASFKKNVLSAGGTEHPSVLYKRFRGQEPDVKALLRRAGLLND</sequence>
<comment type="cofactor">
    <cofactor evidence="9">
        <name>Zn(2+)</name>
        <dbReference type="ChEBI" id="CHEBI:29105"/>
    </cofactor>
    <text evidence="9">Binds 1 zinc ion.</text>
</comment>
<organism evidence="12 13">
    <name type="scientific">Roseivirga pacifica</name>
    <dbReference type="NCBI Taxonomy" id="1267423"/>
    <lineage>
        <taxon>Bacteria</taxon>
        <taxon>Pseudomonadati</taxon>
        <taxon>Bacteroidota</taxon>
        <taxon>Cytophagia</taxon>
        <taxon>Cytophagales</taxon>
        <taxon>Roseivirgaceae</taxon>
        <taxon>Roseivirga</taxon>
    </lineage>
</organism>
<dbReference type="GO" id="GO:0005829">
    <property type="term" value="C:cytosol"/>
    <property type="evidence" value="ECO:0007669"/>
    <property type="project" value="TreeGrafter"/>
</dbReference>
<dbReference type="InterPro" id="IPR034005">
    <property type="entry name" value="M3A_DCP"/>
</dbReference>
<dbReference type="InterPro" id="IPR024079">
    <property type="entry name" value="MetalloPept_cat_dom_sf"/>
</dbReference>
<evidence type="ECO:0000256" key="1">
    <source>
        <dbReference type="ARBA" id="ARBA00006040"/>
    </source>
</evidence>
<dbReference type="FunFam" id="3.40.390.10:FF:000009">
    <property type="entry name" value="Oligopeptidase A"/>
    <property type="match status" value="1"/>
</dbReference>
<accession>A0A1I0R9V9</accession>
<dbReference type="OrthoDB" id="9773538at2"/>
<dbReference type="EC" id="3.4.24.70" evidence="8"/>
<dbReference type="Gene3D" id="3.40.390.10">
    <property type="entry name" value="Collagenase (Catalytic Domain)"/>
    <property type="match status" value="1"/>
</dbReference>
<keyword evidence="13" id="KW-1185">Reference proteome</keyword>
<dbReference type="Gene3D" id="1.10.1370.10">
    <property type="entry name" value="Neurolysin, domain 3"/>
    <property type="match status" value="1"/>
</dbReference>